<dbReference type="PANTHER" id="PTHR20959">
    <property type="entry name" value="TRANSPORT AND GOLGI ORGANIZATION PROTEIN 6 FAMILY MEMBER"/>
    <property type="match status" value="1"/>
</dbReference>
<dbReference type="Gene3D" id="1.25.10.10">
    <property type="entry name" value="Leucine-rich Repeat Variant"/>
    <property type="match status" value="1"/>
</dbReference>
<feature type="non-terminal residue" evidence="2">
    <location>
        <position position="175"/>
    </location>
</feature>
<keyword evidence="1" id="KW-0677">Repeat</keyword>
<gene>
    <name evidence="2" type="ORF">IPOD504_LOCUS13715</name>
</gene>
<proteinExistence type="predicted"/>
<dbReference type="SUPFAM" id="SSF48371">
    <property type="entry name" value="ARM repeat"/>
    <property type="match status" value="1"/>
</dbReference>
<keyword evidence="3" id="KW-1185">Reference proteome</keyword>
<organism evidence="2 3">
    <name type="scientific">Iphiclides podalirius</name>
    <name type="common">scarce swallowtail</name>
    <dbReference type="NCBI Taxonomy" id="110791"/>
    <lineage>
        <taxon>Eukaryota</taxon>
        <taxon>Metazoa</taxon>
        <taxon>Ecdysozoa</taxon>
        <taxon>Arthropoda</taxon>
        <taxon>Hexapoda</taxon>
        <taxon>Insecta</taxon>
        <taxon>Pterygota</taxon>
        <taxon>Neoptera</taxon>
        <taxon>Endopterygota</taxon>
        <taxon>Lepidoptera</taxon>
        <taxon>Glossata</taxon>
        <taxon>Ditrysia</taxon>
        <taxon>Papilionoidea</taxon>
        <taxon>Papilionidae</taxon>
        <taxon>Papilioninae</taxon>
        <taxon>Iphiclides</taxon>
    </lineage>
</organism>
<protein>
    <submittedName>
        <fullName evidence="2">Uncharacterized protein</fullName>
    </submittedName>
</protein>
<reference evidence="2" key="1">
    <citation type="submission" date="2022-03" db="EMBL/GenBank/DDBJ databases">
        <authorList>
            <person name="Martin H S."/>
        </authorList>
    </citation>
    <scope>NUCLEOTIDE SEQUENCE</scope>
</reference>
<name>A0ABN8IYF6_9NEOP</name>
<dbReference type="InterPro" id="IPR011989">
    <property type="entry name" value="ARM-like"/>
</dbReference>
<dbReference type="EMBL" id="OW152816">
    <property type="protein sequence ID" value="CAH2067077.1"/>
    <property type="molecule type" value="Genomic_DNA"/>
</dbReference>
<dbReference type="PANTHER" id="PTHR20959:SF1">
    <property type="entry name" value="TRANSPORT AND GOLGI ORGANIZATION PROTEIN 6 HOMOLOG"/>
    <property type="match status" value="1"/>
</dbReference>
<evidence type="ECO:0000256" key="1">
    <source>
        <dbReference type="ARBA" id="ARBA00022737"/>
    </source>
</evidence>
<evidence type="ECO:0000313" key="2">
    <source>
        <dbReference type="EMBL" id="CAH2067077.1"/>
    </source>
</evidence>
<dbReference type="InterPro" id="IPR016024">
    <property type="entry name" value="ARM-type_fold"/>
</dbReference>
<sequence>MYELRIKIGDIIVKVTKRLGDMCIVYKTLLLNTMLSACRDGDPFIRASALSNLAEIALVLHYRIGSIIFEVLVCVGSIIEADKAVECRRAAVMVISNLLKGLGKETLVQLKENLLPLYKTLNKLYKDENEDHVVRLHAQIALEELNDVVRQFLFPKLSMEMPITLSEGAKEITYK</sequence>
<dbReference type="Proteomes" id="UP000837857">
    <property type="component" value="Chromosome 4"/>
</dbReference>
<dbReference type="Pfam" id="PF02985">
    <property type="entry name" value="HEAT"/>
    <property type="match status" value="1"/>
</dbReference>
<dbReference type="InterPro" id="IPR000357">
    <property type="entry name" value="HEAT"/>
</dbReference>
<dbReference type="InterPro" id="IPR039600">
    <property type="entry name" value="TANGO6/Rtp1"/>
</dbReference>
<accession>A0ABN8IYF6</accession>
<evidence type="ECO:0000313" key="3">
    <source>
        <dbReference type="Proteomes" id="UP000837857"/>
    </source>
</evidence>